<dbReference type="SUPFAM" id="SSF48264">
    <property type="entry name" value="Cytochrome P450"/>
    <property type="match status" value="1"/>
</dbReference>
<dbReference type="STRING" id="1330018.A0A167SE49"/>
<dbReference type="PANTHER" id="PTHR46300:SF7">
    <property type="entry name" value="P450, PUTATIVE (EUROFUNG)-RELATED"/>
    <property type="match status" value="1"/>
</dbReference>
<dbReference type="PANTHER" id="PTHR46300">
    <property type="entry name" value="P450, PUTATIVE (EUROFUNG)-RELATED-RELATED"/>
    <property type="match status" value="1"/>
</dbReference>
<reference evidence="11 12" key="1">
    <citation type="journal article" date="2016" name="Mol. Biol. Evol.">
        <title>Comparative Genomics of Early-Diverging Mushroom-Forming Fungi Provides Insights into the Origins of Lignocellulose Decay Capabilities.</title>
        <authorList>
            <person name="Nagy L.G."/>
            <person name="Riley R."/>
            <person name="Tritt A."/>
            <person name="Adam C."/>
            <person name="Daum C."/>
            <person name="Floudas D."/>
            <person name="Sun H."/>
            <person name="Yadav J.S."/>
            <person name="Pangilinan J."/>
            <person name="Larsson K.H."/>
            <person name="Matsuura K."/>
            <person name="Barry K."/>
            <person name="Labutti K."/>
            <person name="Kuo R."/>
            <person name="Ohm R.A."/>
            <person name="Bhattacharya S.S."/>
            <person name="Shirouzu T."/>
            <person name="Yoshinaga Y."/>
            <person name="Martin F.M."/>
            <person name="Grigoriev I.V."/>
            <person name="Hibbett D.S."/>
        </authorList>
    </citation>
    <scope>NUCLEOTIDE SEQUENCE [LARGE SCALE GENOMIC DNA]</scope>
    <source>
        <strain evidence="11 12">TUFC12733</strain>
    </source>
</reference>
<comment type="similarity">
    <text evidence="3">Belongs to the cytochrome P450 family.</text>
</comment>
<comment type="pathway">
    <text evidence="2">Secondary metabolite biosynthesis.</text>
</comment>
<comment type="cofactor">
    <cofactor evidence="1 9">
        <name>heme</name>
        <dbReference type="ChEBI" id="CHEBI:30413"/>
    </cofactor>
</comment>
<feature type="binding site" description="axial binding residue" evidence="9">
    <location>
        <position position="431"/>
    </location>
    <ligand>
        <name>heme</name>
        <dbReference type="ChEBI" id="CHEBI:30413"/>
    </ligand>
    <ligandPart>
        <name>Fe</name>
        <dbReference type="ChEBI" id="CHEBI:18248"/>
    </ligandPart>
</feature>
<evidence type="ECO:0000313" key="12">
    <source>
        <dbReference type="Proteomes" id="UP000076738"/>
    </source>
</evidence>
<dbReference type="GO" id="GO:0004497">
    <property type="term" value="F:monooxygenase activity"/>
    <property type="evidence" value="ECO:0007669"/>
    <property type="project" value="UniProtKB-KW"/>
</dbReference>
<keyword evidence="4 9" id="KW-0349">Heme</keyword>
<feature type="chain" id="PRO_5007892255" evidence="10">
    <location>
        <begin position="19"/>
        <end position="503"/>
    </location>
</feature>
<evidence type="ECO:0000313" key="11">
    <source>
        <dbReference type="EMBL" id="KZP01836.1"/>
    </source>
</evidence>
<organism evidence="11 12">
    <name type="scientific">Calocera viscosa (strain TUFC12733)</name>
    <dbReference type="NCBI Taxonomy" id="1330018"/>
    <lineage>
        <taxon>Eukaryota</taxon>
        <taxon>Fungi</taxon>
        <taxon>Dikarya</taxon>
        <taxon>Basidiomycota</taxon>
        <taxon>Agaricomycotina</taxon>
        <taxon>Dacrymycetes</taxon>
        <taxon>Dacrymycetales</taxon>
        <taxon>Dacrymycetaceae</taxon>
        <taxon>Calocera</taxon>
    </lineage>
</organism>
<evidence type="ECO:0000256" key="5">
    <source>
        <dbReference type="ARBA" id="ARBA00022723"/>
    </source>
</evidence>
<evidence type="ECO:0000256" key="2">
    <source>
        <dbReference type="ARBA" id="ARBA00005179"/>
    </source>
</evidence>
<evidence type="ECO:0000256" key="10">
    <source>
        <dbReference type="SAM" id="SignalP"/>
    </source>
</evidence>
<evidence type="ECO:0000256" key="7">
    <source>
        <dbReference type="ARBA" id="ARBA00023004"/>
    </source>
</evidence>
<keyword evidence="7 9" id="KW-0408">Iron</keyword>
<evidence type="ECO:0000256" key="3">
    <source>
        <dbReference type="ARBA" id="ARBA00010617"/>
    </source>
</evidence>
<proteinExistence type="inferred from homology"/>
<dbReference type="PRINTS" id="PR00463">
    <property type="entry name" value="EP450I"/>
</dbReference>
<dbReference type="OrthoDB" id="2789670at2759"/>
<protein>
    <submittedName>
        <fullName evidence="11">Cytochrome P450</fullName>
    </submittedName>
</protein>
<dbReference type="InterPro" id="IPR001128">
    <property type="entry name" value="Cyt_P450"/>
</dbReference>
<accession>A0A167SE49</accession>
<dbReference type="Proteomes" id="UP000076738">
    <property type="component" value="Unassembled WGS sequence"/>
</dbReference>
<dbReference type="InterPro" id="IPR036396">
    <property type="entry name" value="Cyt_P450_sf"/>
</dbReference>
<dbReference type="InterPro" id="IPR050364">
    <property type="entry name" value="Cytochrome_P450_fung"/>
</dbReference>
<keyword evidence="12" id="KW-1185">Reference proteome</keyword>
<dbReference type="Gene3D" id="1.10.630.10">
    <property type="entry name" value="Cytochrome P450"/>
    <property type="match status" value="1"/>
</dbReference>
<evidence type="ECO:0000256" key="6">
    <source>
        <dbReference type="ARBA" id="ARBA00023002"/>
    </source>
</evidence>
<keyword evidence="8" id="KW-0503">Monooxygenase</keyword>
<dbReference type="GO" id="GO:0020037">
    <property type="term" value="F:heme binding"/>
    <property type="evidence" value="ECO:0007669"/>
    <property type="project" value="InterPro"/>
</dbReference>
<keyword evidence="6" id="KW-0560">Oxidoreductase</keyword>
<evidence type="ECO:0000256" key="9">
    <source>
        <dbReference type="PIRSR" id="PIRSR602401-1"/>
    </source>
</evidence>
<evidence type="ECO:0000256" key="4">
    <source>
        <dbReference type="ARBA" id="ARBA00022617"/>
    </source>
</evidence>
<feature type="signal peptide" evidence="10">
    <location>
        <begin position="1"/>
        <end position="18"/>
    </location>
</feature>
<dbReference type="GO" id="GO:0005506">
    <property type="term" value="F:iron ion binding"/>
    <property type="evidence" value="ECO:0007669"/>
    <property type="project" value="InterPro"/>
</dbReference>
<dbReference type="Pfam" id="PF00067">
    <property type="entry name" value="p450"/>
    <property type="match status" value="1"/>
</dbReference>
<keyword evidence="10" id="KW-0732">Signal</keyword>
<gene>
    <name evidence="11" type="ORF">CALVIDRAFT_508453</name>
</gene>
<dbReference type="CDD" id="cd11065">
    <property type="entry name" value="CYP64-like"/>
    <property type="match status" value="1"/>
</dbReference>
<evidence type="ECO:0000256" key="8">
    <source>
        <dbReference type="ARBA" id="ARBA00023033"/>
    </source>
</evidence>
<dbReference type="InterPro" id="IPR002401">
    <property type="entry name" value="Cyt_P450_E_grp-I"/>
</dbReference>
<name>A0A167SE49_CALVF</name>
<sequence length="503" mass="56106">MLLLPLLALVALTVLVLYRVLRPSRLPRGPPGLPVLGNVLDIPPKGLFLKLDEWKRTHGDVFTLKAPGQKIVVLASAKSAADVLDKMSAPTSGRPRYIMMNEIMAGNLTIAGISANDRWKRCRRIIHEGFNMRAVDAYAQLQEEESGRLCRYLLQNPGCNLYPVLERTSCGAILRALYDAPSLFVSPKGEEKVHKLAQQMDAFMKAAMPLAYLVEMFPAMRHLPRWLAPFKAYGEDFFKETNAYLEKWYQEGCKSKEEGGKSKGFVVASEETRAQFGVTAQEAAWVSATIYAAATETSAAVVQAFCMAMLLYPEVQKKAKAEIDAVLGSHCPTLSDKASMPYVQAIVKETLRWRPPLSSGVQDVDYGDYTIPKGTIVIGSIWSINHDALTFGDPSVFRPERFLAPDEKTQSRPLPNYHDDDIAYGHGRRLCPGRHFANNMLFLEIAYLLWAFDIVHAKDGKGRDIDMPNLQFVDRGLTCRPADFPCTFKPRQPNLSEILPPIA</sequence>
<dbReference type="AlphaFoldDB" id="A0A167SE49"/>
<dbReference type="EMBL" id="KV417266">
    <property type="protein sequence ID" value="KZP01836.1"/>
    <property type="molecule type" value="Genomic_DNA"/>
</dbReference>
<dbReference type="GO" id="GO:0016705">
    <property type="term" value="F:oxidoreductase activity, acting on paired donors, with incorporation or reduction of molecular oxygen"/>
    <property type="evidence" value="ECO:0007669"/>
    <property type="project" value="InterPro"/>
</dbReference>
<evidence type="ECO:0000256" key="1">
    <source>
        <dbReference type="ARBA" id="ARBA00001971"/>
    </source>
</evidence>
<keyword evidence="5 9" id="KW-0479">Metal-binding</keyword>